<dbReference type="InterPro" id="IPR001757">
    <property type="entry name" value="P_typ_ATPase"/>
</dbReference>
<dbReference type="AlphaFoldDB" id="A0A1J5QDZ3"/>
<dbReference type="InterPro" id="IPR051014">
    <property type="entry name" value="Cation_Transport_ATPase_IB"/>
</dbReference>
<dbReference type="EC" id="3.6.3.5" evidence="7"/>
<keyword evidence="7" id="KW-0378">Hydrolase</keyword>
<evidence type="ECO:0000256" key="1">
    <source>
        <dbReference type="ARBA" id="ARBA00004370"/>
    </source>
</evidence>
<dbReference type="NCBIfam" id="TIGR01494">
    <property type="entry name" value="ATPase_P-type"/>
    <property type="match status" value="1"/>
</dbReference>
<dbReference type="InterPro" id="IPR023214">
    <property type="entry name" value="HAD_sf"/>
</dbReference>
<protein>
    <submittedName>
        <fullName evidence="7">Cadmium, zinc and cobalt-transporting ATPase</fullName>
        <ecNumber evidence="7">3.6.3.3</ecNumber>
        <ecNumber evidence="7">3.6.3.5</ecNumber>
    </submittedName>
</protein>
<reference evidence="7" key="1">
    <citation type="submission" date="2016-10" db="EMBL/GenBank/DDBJ databases">
        <title>Sequence of Gallionella enrichment culture.</title>
        <authorList>
            <person name="Poehlein A."/>
            <person name="Muehling M."/>
            <person name="Daniel R."/>
        </authorList>
    </citation>
    <scope>NUCLEOTIDE SEQUENCE</scope>
</reference>
<keyword evidence="3 6" id="KW-0812">Transmembrane</keyword>
<dbReference type="GO" id="GO:0005524">
    <property type="term" value="F:ATP binding"/>
    <property type="evidence" value="ECO:0007669"/>
    <property type="project" value="InterPro"/>
</dbReference>
<keyword evidence="4 6" id="KW-1133">Transmembrane helix</keyword>
<name>A0A1J5QDZ3_9ZZZZ</name>
<feature type="transmembrane region" description="Helical" evidence="6">
    <location>
        <begin position="180"/>
        <end position="204"/>
    </location>
</feature>
<keyword evidence="5 6" id="KW-0472">Membrane</keyword>
<gene>
    <name evidence="7" type="primary">cadA_7</name>
    <name evidence="7" type="ORF">GALL_364430</name>
</gene>
<dbReference type="GO" id="GO:0015086">
    <property type="term" value="F:cadmium ion transmembrane transporter activity"/>
    <property type="evidence" value="ECO:0007669"/>
    <property type="project" value="TreeGrafter"/>
</dbReference>
<evidence type="ECO:0000256" key="6">
    <source>
        <dbReference type="SAM" id="Phobius"/>
    </source>
</evidence>
<dbReference type="Pfam" id="PF00702">
    <property type="entry name" value="Hydrolase"/>
    <property type="match status" value="1"/>
</dbReference>
<accession>A0A1J5QDZ3</accession>
<comment type="subcellular location">
    <subcellularLocation>
        <location evidence="1">Membrane</location>
    </subcellularLocation>
</comment>
<evidence type="ECO:0000256" key="3">
    <source>
        <dbReference type="ARBA" id="ARBA00022692"/>
    </source>
</evidence>
<dbReference type="EMBL" id="MLJW01000881">
    <property type="protein sequence ID" value="OIQ81793.1"/>
    <property type="molecule type" value="Genomic_DNA"/>
</dbReference>
<sequence length="250" mass="25703">MIDGRAVVVGKAAFVAERIASGTIAPVALAPGQMGVYVGVDGQYAGAILLSDRVRPEARQTLAELHRLGVRTVVMLTGDAETTARHVAGDLGVDDVRANCLPKDKVHAVASLDARPVMMVGDGVNDAPVLAAADVGIAMGARGSTAASESADVVIMLDDVYRTAKAVGIGQRTVSVAMQAIGIGVVMSLALMVLAAFGWIPAIVGAGLQEFVDLATILWALRASTHGPREPADHLTIATDEDLLPLPVSV</sequence>
<dbReference type="InterPro" id="IPR036412">
    <property type="entry name" value="HAD-like_sf"/>
</dbReference>
<dbReference type="PANTHER" id="PTHR48085:SF5">
    <property type="entry name" value="CADMIUM_ZINC-TRANSPORTING ATPASE HMA4-RELATED"/>
    <property type="match status" value="1"/>
</dbReference>
<proteinExistence type="inferred from homology"/>
<dbReference type="Gene3D" id="3.40.1110.10">
    <property type="entry name" value="Calcium-transporting ATPase, cytoplasmic domain N"/>
    <property type="match status" value="1"/>
</dbReference>
<organism evidence="7">
    <name type="scientific">mine drainage metagenome</name>
    <dbReference type="NCBI Taxonomy" id="410659"/>
    <lineage>
        <taxon>unclassified sequences</taxon>
        <taxon>metagenomes</taxon>
        <taxon>ecological metagenomes</taxon>
    </lineage>
</organism>
<dbReference type="InterPro" id="IPR023299">
    <property type="entry name" value="ATPase_P-typ_cyto_dom_N"/>
</dbReference>
<evidence type="ECO:0000313" key="7">
    <source>
        <dbReference type="EMBL" id="OIQ81793.1"/>
    </source>
</evidence>
<dbReference type="PANTHER" id="PTHR48085">
    <property type="entry name" value="CADMIUM/ZINC-TRANSPORTING ATPASE HMA2-RELATED"/>
    <property type="match status" value="1"/>
</dbReference>
<comment type="caution">
    <text evidence="7">The sequence shown here is derived from an EMBL/GenBank/DDBJ whole genome shotgun (WGS) entry which is preliminary data.</text>
</comment>
<dbReference type="GO" id="GO:0016887">
    <property type="term" value="F:ATP hydrolysis activity"/>
    <property type="evidence" value="ECO:0007669"/>
    <property type="project" value="InterPro"/>
</dbReference>
<dbReference type="Gene3D" id="3.40.50.1000">
    <property type="entry name" value="HAD superfamily/HAD-like"/>
    <property type="match status" value="1"/>
</dbReference>
<evidence type="ECO:0000256" key="2">
    <source>
        <dbReference type="ARBA" id="ARBA00006024"/>
    </source>
</evidence>
<dbReference type="PRINTS" id="PR00119">
    <property type="entry name" value="CATATPASE"/>
</dbReference>
<dbReference type="GO" id="GO:0016020">
    <property type="term" value="C:membrane"/>
    <property type="evidence" value="ECO:0007669"/>
    <property type="project" value="UniProtKB-SubCell"/>
</dbReference>
<evidence type="ECO:0000256" key="5">
    <source>
        <dbReference type="ARBA" id="ARBA00023136"/>
    </source>
</evidence>
<dbReference type="SUPFAM" id="SSF56784">
    <property type="entry name" value="HAD-like"/>
    <property type="match status" value="1"/>
</dbReference>
<evidence type="ECO:0000256" key="4">
    <source>
        <dbReference type="ARBA" id="ARBA00022989"/>
    </source>
</evidence>
<comment type="similarity">
    <text evidence="2">Belongs to the cation transport ATPase (P-type) (TC 3.A.3) family. Type IB subfamily.</text>
</comment>
<dbReference type="EC" id="3.6.3.3" evidence="7"/>